<dbReference type="WBParaSite" id="PSAMB.scaffold1401size32027.g12885.t1">
    <property type="protein sequence ID" value="PSAMB.scaffold1401size32027.g12885.t1"/>
    <property type="gene ID" value="PSAMB.scaffold1401size32027.g12885"/>
</dbReference>
<dbReference type="Proteomes" id="UP000887566">
    <property type="component" value="Unplaced"/>
</dbReference>
<name>A0A914UZX5_9BILA</name>
<reference evidence="3" key="1">
    <citation type="submission" date="2022-11" db="UniProtKB">
        <authorList>
            <consortium name="WormBaseParasite"/>
        </authorList>
    </citation>
    <scope>IDENTIFICATION</scope>
</reference>
<evidence type="ECO:0000256" key="1">
    <source>
        <dbReference type="SAM" id="MobiDB-lite"/>
    </source>
</evidence>
<accession>A0A914UZX5</accession>
<protein>
    <submittedName>
        <fullName evidence="3">Uncharacterized protein</fullName>
    </submittedName>
</protein>
<sequence length="193" mass="20356">MKRRLTGPTRPRPAFDSSVVRTIAPSGARAQSLAADSSARQVTHTALISRRRRNSHRSSPTADLSAASTGRSTGASRRPACAGASAKQQRVHAPTTARIDCARRAKATASGDTHRARVQPLASVAARPNLGRPLCQNRPPTTLSPDRQPFVPPRTTTTTTAAAATPVRRTVSLNSDRHGAANCPDYALGVPTD</sequence>
<dbReference type="AlphaFoldDB" id="A0A914UZX5"/>
<evidence type="ECO:0000313" key="2">
    <source>
        <dbReference type="Proteomes" id="UP000887566"/>
    </source>
</evidence>
<feature type="region of interest" description="Disordered" evidence="1">
    <location>
        <begin position="29"/>
        <end position="160"/>
    </location>
</feature>
<organism evidence="2 3">
    <name type="scientific">Plectus sambesii</name>
    <dbReference type="NCBI Taxonomy" id="2011161"/>
    <lineage>
        <taxon>Eukaryota</taxon>
        <taxon>Metazoa</taxon>
        <taxon>Ecdysozoa</taxon>
        <taxon>Nematoda</taxon>
        <taxon>Chromadorea</taxon>
        <taxon>Plectida</taxon>
        <taxon>Plectina</taxon>
        <taxon>Plectoidea</taxon>
        <taxon>Plectidae</taxon>
        <taxon>Plectus</taxon>
    </lineage>
</organism>
<evidence type="ECO:0000313" key="3">
    <source>
        <dbReference type="WBParaSite" id="PSAMB.scaffold1401size32027.g12885.t1"/>
    </source>
</evidence>
<feature type="compositionally biased region" description="Low complexity" evidence="1">
    <location>
        <begin position="65"/>
        <end position="78"/>
    </location>
</feature>
<feature type="compositionally biased region" description="Polar residues" evidence="1">
    <location>
        <begin position="34"/>
        <end position="46"/>
    </location>
</feature>
<keyword evidence="2" id="KW-1185">Reference proteome</keyword>
<proteinExistence type="predicted"/>